<keyword evidence="2" id="KW-0238">DNA-binding</keyword>
<dbReference type="EMBL" id="JAUSWN010000015">
    <property type="protein sequence ID" value="MDQ0480173.1"/>
    <property type="molecule type" value="Genomic_DNA"/>
</dbReference>
<comment type="caution">
    <text evidence="5">The sequence shown here is derived from an EMBL/GenBank/DDBJ whole genome shotgun (WGS) entry which is preliminary data.</text>
</comment>
<dbReference type="InterPro" id="IPR018490">
    <property type="entry name" value="cNMP-bd_dom_sf"/>
</dbReference>
<organism evidence="5 6">
    <name type="scientific">Hathewaya limosa</name>
    <name type="common">Clostridium limosum</name>
    <dbReference type="NCBI Taxonomy" id="1536"/>
    <lineage>
        <taxon>Bacteria</taxon>
        <taxon>Bacillati</taxon>
        <taxon>Bacillota</taxon>
        <taxon>Clostridia</taxon>
        <taxon>Eubacteriales</taxon>
        <taxon>Clostridiaceae</taxon>
        <taxon>Hathewaya</taxon>
    </lineage>
</organism>
<accession>A0ABU0JVK4</accession>
<feature type="domain" description="Cyclic nucleotide-binding" evidence="4">
    <location>
        <begin position="19"/>
        <end position="135"/>
    </location>
</feature>
<evidence type="ECO:0000256" key="1">
    <source>
        <dbReference type="ARBA" id="ARBA00023015"/>
    </source>
</evidence>
<dbReference type="PROSITE" id="PS50042">
    <property type="entry name" value="CNMP_BINDING_3"/>
    <property type="match status" value="1"/>
</dbReference>
<evidence type="ECO:0000313" key="6">
    <source>
        <dbReference type="Proteomes" id="UP001224418"/>
    </source>
</evidence>
<proteinExistence type="predicted"/>
<sequence>MKKLKDQTLLETYLKKYLLDTYLNKNLINYCELHTFNKNEMICTLNENMYYMYFLVKGKAKIYTLISTGKSLLLSFTTPLSIMGDIEFLDNPAADCSVQALECCHCIAIPIDKVQKFACNDPKFLRFIIYSLEKKLRNNSNFSSINMLYPLKNRFASYLLSIPSTDDNIVEIEELTHISELLGSSYRHLNRVIKDLCDTNVIVKEVNTIKILNIDKLKMLALDIYKHEK</sequence>
<dbReference type="Gene3D" id="2.60.120.10">
    <property type="entry name" value="Jelly Rolls"/>
    <property type="match status" value="1"/>
</dbReference>
<evidence type="ECO:0000256" key="2">
    <source>
        <dbReference type="ARBA" id="ARBA00023125"/>
    </source>
</evidence>
<evidence type="ECO:0000256" key="3">
    <source>
        <dbReference type="ARBA" id="ARBA00023163"/>
    </source>
</evidence>
<reference evidence="5 6" key="1">
    <citation type="submission" date="2023-07" db="EMBL/GenBank/DDBJ databases">
        <title>Genomic Encyclopedia of Type Strains, Phase IV (KMG-IV): sequencing the most valuable type-strain genomes for metagenomic binning, comparative biology and taxonomic classification.</title>
        <authorList>
            <person name="Goeker M."/>
        </authorList>
    </citation>
    <scope>NUCLEOTIDE SEQUENCE [LARGE SCALE GENOMIC DNA]</scope>
    <source>
        <strain evidence="5 6">DSM 1400</strain>
    </source>
</reference>
<dbReference type="InterPro" id="IPR000595">
    <property type="entry name" value="cNMP-bd_dom"/>
</dbReference>
<keyword evidence="3" id="KW-0804">Transcription</keyword>
<dbReference type="InterPro" id="IPR012318">
    <property type="entry name" value="HTH_CRP"/>
</dbReference>
<keyword evidence="1" id="KW-0805">Transcription regulation</keyword>
<keyword evidence="6" id="KW-1185">Reference proteome</keyword>
<dbReference type="InterPro" id="IPR036390">
    <property type="entry name" value="WH_DNA-bd_sf"/>
</dbReference>
<evidence type="ECO:0000259" key="4">
    <source>
        <dbReference type="PROSITE" id="PS50042"/>
    </source>
</evidence>
<dbReference type="Proteomes" id="UP001224418">
    <property type="component" value="Unassembled WGS sequence"/>
</dbReference>
<evidence type="ECO:0000313" key="5">
    <source>
        <dbReference type="EMBL" id="MDQ0480173.1"/>
    </source>
</evidence>
<dbReference type="PANTHER" id="PTHR24567:SF26">
    <property type="entry name" value="REGULATORY PROTEIN YEIL"/>
    <property type="match status" value="1"/>
</dbReference>
<dbReference type="SUPFAM" id="SSF46785">
    <property type="entry name" value="Winged helix' DNA-binding domain"/>
    <property type="match status" value="1"/>
</dbReference>
<protein>
    <submittedName>
        <fullName evidence="5">CRP-like cAMP-binding protein</fullName>
    </submittedName>
</protein>
<dbReference type="RefSeq" id="WP_307356040.1">
    <property type="nucleotide sequence ID" value="NZ_BAAACJ010000014.1"/>
</dbReference>
<dbReference type="Pfam" id="PF00027">
    <property type="entry name" value="cNMP_binding"/>
    <property type="match status" value="1"/>
</dbReference>
<name>A0ABU0JVK4_HATLI</name>
<dbReference type="Pfam" id="PF13545">
    <property type="entry name" value="HTH_Crp_2"/>
    <property type="match status" value="1"/>
</dbReference>
<dbReference type="CDD" id="cd00038">
    <property type="entry name" value="CAP_ED"/>
    <property type="match status" value="1"/>
</dbReference>
<dbReference type="InterPro" id="IPR050397">
    <property type="entry name" value="Env_Response_Regulators"/>
</dbReference>
<dbReference type="PANTHER" id="PTHR24567">
    <property type="entry name" value="CRP FAMILY TRANSCRIPTIONAL REGULATORY PROTEIN"/>
    <property type="match status" value="1"/>
</dbReference>
<gene>
    <name evidence="5" type="ORF">QOZ93_001921</name>
</gene>
<dbReference type="SUPFAM" id="SSF51206">
    <property type="entry name" value="cAMP-binding domain-like"/>
    <property type="match status" value="1"/>
</dbReference>
<dbReference type="InterPro" id="IPR014710">
    <property type="entry name" value="RmlC-like_jellyroll"/>
</dbReference>